<keyword evidence="1" id="KW-0812">Transmembrane</keyword>
<accession>A0A5N7CDL8</accession>
<gene>
    <name evidence="2" type="ORF">BDV23DRAFT_56309</name>
</gene>
<dbReference type="EMBL" id="ML735238">
    <property type="protein sequence ID" value="KAE8392252.1"/>
    <property type="molecule type" value="Genomic_DNA"/>
</dbReference>
<protein>
    <submittedName>
        <fullName evidence="2">Uncharacterized protein</fullName>
    </submittedName>
</protein>
<reference evidence="2" key="1">
    <citation type="submission" date="2019-04" db="EMBL/GenBank/DDBJ databases">
        <title>Friends and foes A comparative genomics studyof 23 Aspergillus species from section Flavi.</title>
        <authorList>
            <consortium name="DOE Joint Genome Institute"/>
            <person name="Kjaerbolling I."/>
            <person name="Vesth T."/>
            <person name="Frisvad J.C."/>
            <person name="Nybo J.L."/>
            <person name="Theobald S."/>
            <person name="Kildgaard S."/>
            <person name="Isbrandt T."/>
            <person name="Kuo A."/>
            <person name="Sato A."/>
            <person name="Lyhne E.K."/>
            <person name="Kogle M.E."/>
            <person name="Wiebenga A."/>
            <person name="Kun R.S."/>
            <person name="Lubbers R.J."/>
            <person name="Makela M.R."/>
            <person name="Barry K."/>
            <person name="Chovatia M."/>
            <person name="Clum A."/>
            <person name="Daum C."/>
            <person name="Haridas S."/>
            <person name="He G."/>
            <person name="LaButti K."/>
            <person name="Lipzen A."/>
            <person name="Mondo S."/>
            <person name="Riley R."/>
            <person name="Salamov A."/>
            <person name="Simmons B.A."/>
            <person name="Magnuson J.K."/>
            <person name="Henrissat B."/>
            <person name="Mortensen U.H."/>
            <person name="Larsen T.O."/>
            <person name="Devries R.P."/>
            <person name="Grigoriev I.V."/>
            <person name="Machida M."/>
            <person name="Baker S.E."/>
            <person name="Andersen M.R."/>
        </authorList>
    </citation>
    <scope>NUCLEOTIDE SEQUENCE [LARGE SCALE GENOMIC DNA]</scope>
    <source>
        <strain evidence="2">IBT 14317</strain>
    </source>
</reference>
<organism evidence="2">
    <name type="scientific">Petromyces alliaceus</name>
    <name type="common">Aspergillus alliaceus</name>
    <dbReference type="NCBI Taxonomy" id="209559"/>
    <lineage>
        <taxon>Eukaryota</taxon>
        <taxon>Fungi</taxon>
        <taxon>Dikarya</taxon>
        <taxon>Ascomycota</taxon>
        <taxon>Pezizomycotina</taxon>
        <taxon>Eurotiomycetes</taxon>
        <taxon>Eurotiomycetidae</taxon>
        <taxon>Eurotiales</taxon>
        <taxon>Aspergillaceae</taxon>
        <taxon>Aspergillus</taxon>
        <taxon>Aspergillus subgen. Circumdati</taxon>
    </lineage>
</organism>
<evidence type="ECO:0000256" key="1">
    <source>
        <dbReference type="SAM" id="Phobius"/>
    </source>
</evidence>
<name>A0A5N7CDL8_PETAA</name>
<feature type="transmembrane region" description="Helical" evidence="1">
    <location>
        <begin position="51"/>
        <end position="74"/>
    </location>
</feature>
<proteinExistence type="predicted"/>
<evidence type="ECO:0000313" key="2">
    <source>
        <dbReference type="EMBL" id="KAE8392252.1"/>
    </source>
</evidence>
<sequence>MSRCCVESCGAHRPARPAARDSDPRMERPPILLPSLFVPLFFPQGILKDHYPFTCLFLLRFLLVPLIECLNCWLRVILRLSLYSLLDSLLSRDELNSIIRYIFFEVPGVYHPIGGI</sequence>
<dbReference type="AlphaFoldDB" id="A0A5N7CDL8"/>
<dbReference type="Proteomes" id="UP000326877">
    <property type="component" value="Unassembled WGS sequence"/>
</dbReference>
<keyword evidence="1" id="KW-0472">Membrane</keyword>
<keyword evidence="1" id="KW-1133">Transmembrane helix</keyword>